<dbReference type="InterPro" id="IPR036282">
    <property type="entry name" value="Glutathione-S-Trfase_C_sf"/>
</dbReference>
<sequence>MALAVLYTFRRCPYAIRARLGLLLAQCNVEIREITLKAKPLEMLAVSPKGTVPVLVLPNGDVIAQSLDIMRWALMPRDPLDLLCHKNPAAADKMALLIEQNDVQFKPWLDRYKYSDRYPEQTQADYYRQASCFLIQLEHCLSETPFLVSHTPRLADYAIAPFIRQFAAVETKRVLSDDFPAVATWLERLMSSEIFISAMHKHVIWNASHAPIYLLGDW</sequence>
<dbReference type="CDD" id="cd03196">
    <property type="entry name" value="GST_C_5"/>
    <property type="match status" value="1"/>
</dbReference>
<dbReference type="Gene3D" id="1.20.1050.10">
    <property type="match status" value="1"/>
</dbReference>
<dbReference type="InterPro" id="IPR050983">
    <property type="entry name" value="GST_Omega/HSP26"/>
</dbReference>
<dbReference type="Gene3D" id="3.40.30.10">
    <property type="entry name" value="Glutaredoxin"/>
    <property type="match status" value="1"/>
</dbReference>
<dbReference type="PROSITE" id="PS50405">
    <property type="entry name" value="GST_CTER"/>
    <property type="match status" value="1"/>
</dbReference>
<accession>A0A379ZTR9</accession>
<evidence type="ECO:0000259" key="1">
    <source>
        <dbReference type="PROSITE" id="PS50404"/>
    </source>
</evidence>
<feature type="domain" description="GST N-terminal" evidence="1">
    <location>
        <begin position="2"/>
        <end position="81"/>
    </location>
</feature>
<evidence type="ECO:0000313" key="4">
    <source>
        <dbReference type="Proteomes" id="UP000255061"/>
    </source>
</evidence>
<dbReference type="InterPro" id="IPR010987">
    <property type="entry name" value="Glutathione-S-Trfase_C-like"/>
</dbReference>
<dbReference type="InterPro" id="IPR004046">
    <property type="entry name" value="GST_C"/>
</dbReference>
<dbReference type="PANTHER" id="PTHR43968:SF6">
    <property type="entry name" value="GLUTATHIONE S-TRANSFERASE OMEGA"/>
    <property type="match status" value="1"/>
</dbReference>
<gene>
    <name evidence="3" type="ORF">NCTC10736_01042</name>
</gene>
<dbReference type="EMBL" id="UGYV01000001">
    <property type="protein sequence ID" value="SUI68175.1"/>
    <property type="molecule type" value="Genomic_DNA"/>
</dbReference>
<evidence type="ECO:0000313" key="3">
    <source>
        <dbReference type="EMBL" id="SUI68175.1"/>
    </source>
</evidence>
<dbReference type="PROSITE" id="PS51354">
    <property type="entry name" value="GLUTAREDOXIN_2"/>
    <property type="match status" value="1"/>
</dbReference>
<dbReference type="SUPFAM" id="SSF52833">
    <property type="entry name" value="Thioredoxin-like"/>
    <property type="match status" value="1"/>
</dbReference>
<dbReference type="Pfam" id="PF13417">
    <property type="entry name" value="GST_N_3"/>
    <property type="match status" value="1"/>
</dbReference>
<organism evidence="3 4">
    <name type="scientific">Shewanella morhuae</name>
    <dbReference type="NCBI Taxonomy" id="365591"/>
    <lineage>
        <taxon>Bacteria</taxon>
        <taxon>Pseudomonadati</taxon>
        <taxon>Pseudomonadota</taxon>
        <taxon>Gammaproteobacteria</taxon>
        <taxon>Alteromonadales</taxon>
        <taxon>Shewanellaceae</taxon>
        <taxon>Shewanella</taxon>
    </lineage>
</organism>
<dbReference type="GO" id="GO:0005737">
    <property type="term" value="C:cytoplasm"/>
    <property type="evidence" value="ECO:0007669"/>
    <property type="project" value="TreeGrafter"/>
</dbReference>
<proteinExistence type="predicted"/>
<dbReference type="SFLD" id="SFLDS00019">
    <property type="entry name" value="Glutathione_Transferase_(cytos"/>
    <property type="match status" value="1"/>
</dbReference>
<dbReference type="PROSITE" id="PS50404">
    <property type="entry name" value="GST_NTER"/>
    <property type="match status" value="1"/>
</dbReference>
<dbReference type="RefSeq" id="WP_115405631.1">
    <property type="nucleotide sequence ID" value="NZ_BPFE01000116.1"/>
</dbReference>
<feature type="domain" description="GST C-terminal" evidence="2">
    <location>
        <begin position="87"/>
        <end position="212"/>
    </location>
</feature>
<dbReference type="Pfam" id="PF00043">
    <property type="entry name" value="GST_C"/>
    <property type="match status" value="1"/>
</dbReference>
<dbReference type="PANTHER" id="PTHR43968">
    <property type="match status" value="1"/>
</dbReference>
<name>A0A379ZTR9_9GAMM</name>
<dbReference type="InterPro" id="IPR036249">
    <property type="entry name" value="Thioredoxin-like_sf"/>
</dbReference>
<dbReference type="AlphaFoldDB" id="A0A379ZTR9"/>
<evidence type="ECO:0000259" key="2">
    <source>
        <dbReference type="PROSITE" id="PS50405"/>
    </source>
</evidence>
<dbReference type="SUPFAM" id="SSF47616">
    <property type="entry name" value="GST C-terminal domain-like"/>
    <property type="match status" value="1"/>
</dbReference>
<dbReference type="CDD" id="cd03060">
    <property type="entry name" value="GST_N_Omega_like"/>
    <property type="match status" value="1"/>
</dbReference>
<protein>
    <submittedName>
        <fullName evidence="3">Glutaredoxin 2</fullName>
    </submittedName>
</protein>
<dbReference type="Proteomes" id="UP000255061">
    <property type="component" value="Unassembled WGS sequence"/>
</dbReference>
<dbReference type="InterPro" id="IPR040079">
    <property type="entry name" value="Glutathione_S-Trfase"/>
</dbReference>
<reference evidence="3 4" key="1">
    <citation type="submission" date="2018-06" db="EMBL/GenBank/DDBJ databases">
        <authorList>
            <consortium name="Pathogen Informatics"/>
            <person name="Doyle S."/>
        </authorList>
    </citation>
    <scope>NUCLEOTIDE SEQUENCE [LARGE SCALE GENOMIC DNA]</scope>
    <source>
        <strain evidence="3 4">NCTC10736</strain>
    </source>
</reference>
<dbReference type="InterPro" id="IPR004045">
    <property type="entry name" value="Glutathione_S-Trfase_N"/>
</dbReference>